<dbReference type="InterPro" id="IPR011042">
    <property type="entry name" value="6-blade_b-propeller_TolB-like"/>
</dbReference>
<dbReference type="RefSeq" id="WP_338528950.1">
    <property type="nucleotide sequence ID" value="NZ_CP030941.1"/>
</dbReference>
<evidence type="ECO:0000313" key="2">
    <source>
        <dbReference type="Proteomes" id="UP001342418"/>
    </source>
</evidence>
<keyword evidence="2" id="KW-1185">Reference proteome</keyword>
<dbReference type="SUPFAM" id="SSF63829">
    <property type="entry name" value="Calcium-dependent phosphotriesterase"/>
    <property type="match status" value="1"/>
</dbReference>
<dbReference type="InterPro" id="IPR015943">
    <property type="entry name" value="WD40/YVTN_repeat-like_dom_sf"/>
</dbReference>
<protein>
    <submittedName>
        <fullName evidence="1">Virginiamycin B lyase</fullName>
        <ecNumber evidence="1">4.2.99.-</ecNumber>
    </submittedName>
</protein>
<dbReference type="EMBL" id="CP030941">
    <property type="protein sequence ID" value="UUP16537.1"/>
    <property type="molecule type" value="Genomic_DNA"/>
</dbReference>
<organism evidence="1 2">
    <name type="scientific">Nitratireductor thuwali</name>
    <dbReference type="NCBI Taxonomy" id="2267699"/>
    <lineage>
        <taxon>Bacteria</taxon>
        <taxon>Pseudomonadati</taxon>
        <taxon>Pseudomonadota</taxon>
        <taxon>Alphaproteobacteria</taxon>
        <taxon>Hyphomicrobiales</taxon>
        <taxon>Phyllobacteriaceae</taxon>
        <taxon>Nitratireductor</taxon>
    </lineage>
</organism>
<reference evidence="1 2" key="1">
    <citation type="submission" date="2018-07" db="EMBL/GenBank/DDBJ databases">
        <title>Genome sequence of Nitratireductor thuwali#1536.</title>
        <authorList>
            <person name="Michoud G."/>
            <person name="Merlino G."/>
            <person name="Sefrji F.O."/>
            <person name="Daffonchio D."/>
        </authorList>
    </citation>
    <scope>NUCLEOTIDE SEQUENCE [LARGE SCALE GENOMIC DNA]</scope>
    <source>
        <strain evidence="2">Nit1536</strain>
    </source>
</reference>
<keyword evidence="1" id="KW-0456">Lyase</keyword>
<gene>
    <name evidence="1" type="primary">vgb</name>
    <name evidence="1" type="ORF">NTH_00984</name>
</gene>
<accession>A0ABY5MFH0</accession>
<dbReference type="Proteomes" id="UP001342418">
    <property type="component" value="Chromosome"/>
</dbReference>
<dbReference type="InterPro" id="IPR051344">
    <property type="entry name" value="Vgb"/>
</dbReference>
<dbReference type="GO" id="GO:0016829">
    <property type="term" value="F:lyase activity"/>
    <property type="evidence" value="ECO:0007669"/>
    <property type="project" value="UniProtKB-KW"/>
</dbReference>
<name>A0ABY5MFH0_9HYPH</name>
<sequence>MDDNLKAISLAAGTDAGGIAIAPDGVVWVTDKRDAPPGRAGQVFSILPDGSRWDAHPLPEVPDGRAGPQPAYVALQTSGNAVEAVWVSDNGAGVVYRLKPGTRDPKEVVVVDIGKDSRPRGLAWDQARHRVWVADEAGHRLLAIDPASNKPDPALTTSRPGSAIALVAVSAQGVWFTEFAPGKVSVLDADKKALTEFDVGLVTDDGTEKAIRYPYGLAVRGNSVWFTTNGIEGSPGELWAIDDTGNLETAKLRKVASFGADLSPRDIAVDSAGYFWISLFYGHKVVQITNAGTVVKEYDLDASALPGAIAYGSSQDEIWVSDETAANRRVVRLTPIKTVPFFKSASVRVDGDTLKAAGTVVGPTGEADPIDARRYVMRHIDVRCDRRKRTARRSVSCRLAILSAIISLPVSLLSGPAAALTANIKGDIEEHSDYRVYDGTLKLNGEITHPFPQERDDAFWIIFQPGGMPPPVDSGGGNLDDGSGAGIVLPDAKPADKPADYKGALPITATSNTALRRELSDEDIEKASLNGIIITRKQVENLSCIQQSPYYWYPGPLAPLLLPVIVPHLHDWVGVCDVPVTWMEWGQTKYWLDNPRFDLSVGPAETPVETTDDMKSNFPGAPNDIVWHEGQTYVIRLAATTKVAGDNDYAQRVIRYMGEPAVKDLSPQETEAESKGYAIISVAPENSQDYSLDRCKTTISGPGVDNATAHGGVDKAGDGHYRAILELQEANYQVGQTYTATTECFFSMINDASGRSWTVLGGQKSKAQLAHRIKILPEHQKTVVERVEVPKIVTQEVTREVTKVVTKETTKRVIPPKLTGIKGSFLDSTGEIAINASLFAIDSGADPKKTKVEYRSGGDKDWKTVPRITWDDGGLSFVATLPNTVLAPDVPVSLELRATAENGLTDEAHVPFALKSFVDLYFLRPDTEEPVTEGSGVKAQGEMLLRLKLVVRHPIGRLQSRLELPEHIEFDKKHRTFVQFSDGGERQRVPPHVLSVETDWDGSDKPFLFSTDLLKPGEYFITVPVAVEKSAGEDLRSVKWSVDAAKGDRYISPHEVSKVLPILP</sequence>
<dbReference type="PANTHER" id="PTHR40274:SF3">
    <property type="entry name" value="VIRGINIAMYCIN B LYASE"/>
    <property type="match status" value="1"/>
</dbReference>
<evidence type="ECO:0000313" key="1">
    <source>
        <dbReference type="EMBL" id="UUP16537.1"/>
    </source>
</evidence>
<dbReference type="EC" id="4.2.99.-" evidence="1"/>
<proteinExistence type="predicted"/>
<dbReference type="Gene3D" id="2.120.10.30">
    <property type="entry name" value="TolB, C-terminal domain"/>
    <property type="match status" value="1"/>
</dbReference>
<dbReference type="Gene3D" id="2.130.10.10">
    <property type="entry name" value="YVTN repeat-like/Quinoprotein amine dehydrogenase"/>
    <property type="match status" value="1"/>
</dbReference>
<dbReference type="PANTHER" id="PTHR40274">
    <property type="entry name" value="VIRGINIAMYCIN B LYASE"/>
    <property type="match status" value="1"/>
</dbReference>